<reference evidence="1 3" key="2">
    <citation type="journal article" date="2013" name="Nature">
        <title>Insights into bilaterian evolution from three spiralian genomes.</title>
        <authorList>
            <person name="Simakov O."/>
            <person name="Marletaz F."/>
            <person name="Cho S.J."/>
            <person name="Edsinger-Gonzales E."/>
            <person name="Havlak P."/>
            <person name="Hellsten U."/>
            <person name="Kuo D.H."/>
            <person name="Larsson T."/>
            <person name="Lv J."/>
            <person name="Arendt D."/>
            <person name="Savage R."/>
            <person name="Osoegawa K."/>
            <person name="de Jong P."/>
            <person name="Grimwood J."/>
            <person name="Chapman J.A."/>
            <person name="Shapiro H."/>
            <person name="Aerts A."/>
            <person name="Otillar R.P."/>
            <person name="Terry A.Y."/>
            <person name="Boore J.L."/>
            <person name="Grigoriev I.V."/>
            <person name="Lindberg D.R."/>
            <person name="Seaver E.C."/>
            <person name="Weisblat D.A."/>
            <person name="Putnam N.H."/>
            <person name="Rokhsar D.S."/>
        </authorList>
    </citation>
    <scope>NUCLEOTIDE SEQUENCE</scope>
</reference>
<evidence type="ECO:0000313" key="3">
    <source>
        <dbReference type="Proteomes" id="UP000015101"/>
    </source>
</evidence>
<reference evidence="2" key="3">
    <citation type="submission" date="2015-06" db="UniProtKB">
        <authorList>
            <consortium name="EnsemblMetazoa"/>
        </authorList>
    </citation>
    <scope>IDENTIFICATION</scope>
</reference>
<dbReference type="KEGG" id="hro:HELRODRAFT_178194"/>
<dbReference type="GeneID" id="20206671"/>
<dbReference type="RefSeq" id="XP_009024574.1">
    <property type="nucleotide sequence ID" value="XM_009026326.1"/>
</dbReference>
<dbReference type="HOGENOM" id="CLU_2099508_0_0_1"/>
<accession>T1FCX2</accession>
<protein>
    <submittedName>
        <fullName evidence="1 2">Uncharacterized protein</fullName>
    </submittedName>
</protein>
<dbReference type="EMBL" id="KB097379">
    <property type="protein sequence ID" value="ESN97402.1"/>
    <property type="molecule type" value="Genomic_DNA"/>
</dbReference>
<evidence type="ECO:0000313" key="1">
    <source>
        <dbReference type="EMBL" id="ESN97402.1"/>
    </source>
</evidence>
<gene>
    <name evidence="2" type="primary">20206671</name>
    <name evidence="1" type="ORF">HELRODRAFT_178194</name>
</gene>
<reference evidence="3" key="1">
    <citation type="submission" date="2012-12" db="EMBL/GenBank/DDBJ databases">
        <authorList>
            <person name="Hellsten U."/>
            <person name="Grimwood J."/>
            <person name="Chapman J.A."/>
            <person name="Shapiro H."/>
            <person name="Aerts A."/>
            <person name="Otillar R.P."/>
            <person name="Terry A.Y."/>
            <person name="Boore J.L."/>
            <person name="Simakov O."/>
            <person name="Marletaz F."/>
            <person name="Cho S.-J."/>
            <person name="Edsinger-Gonzales E."/>
            <person name="Havlak P."/>
            <person name="Kuo D.-H."/>
            <person name="Larsson T."/>
            <person name="Lv J."/>
            <person name="Arendt D."/>
            <person name="Savage R."/>
            <person name="Osoegawa K."/>
            <person name="de Jong P."/>
            <person name="Lindberg D.R."/>
            <person name="Seaver E.C."/>
            <person name="Weisblat D.A."/>
            <person name="Putnam N.H."/>
            <person name="Grigoriev I.V."/>
            <person name="Rokhsar D.S."/>
        </authorList>
    </citation>
    <scope>NUCLEOTIDE SEQUENCE</scope>
</reference>
<dbReference type="InParanoid" id="T1FCX2"/>
<sequence length="116" mass="13683">MVELIEATPNDEFCVAPQRSVREFIDVTNLGGDLVRWMVWWMINGTDELWFSVNNALETKGFQVKDRVSVEVDGRQCPKKIRHKKKEELQKYETERRYWRDVAAVLLGRMGFAFQT</sequence>
<keyword evidence="3" id="KW-1185">Reference proteome</keyword>
<evidence type="ECO:0000313" key="2">
    <source>
        <dbReference type="EnsemblMetazoa" id="HelroP178194"/>
    </source>
</evidence>
<dbReference type="AlphaFoldDB" id="T1FCX2"/>
<name>T1FCX2_HELRO</name>
<dbReference type="Proteomes" id="UP000015101">
    <property type="component" value="Unassembled WGS sequence"/>
</dbReference>
<dbReference type="EnsemblMetazoa" id="HelroT178194">
    <property type="protein sequence ID" value="HelroP178194"/>
    <property type="gene ID" value="HelroG178194"/>
</dbReference>
<dbReference type="CTD" id="20206671"/>
<proteinExistence type="predicted"/>
<dbReference type="EMBL" id="AMQM01006317">
    <property type="status" value="NOT_ANNOTATED_CDS"/>
    <property type="molecule type" value="Genomic_DNA"/>
</dbReference>
<organism evidence="2 3">
    <name type="scientific">Helobdella robusta</name>
    <name type="common">Californian leech</name>
    <dbReference type="NCBI Taxonomy" id="6412"/>
    <lineage>
        <taxon>Eukaryota</taxon>
        <taxon>Metazoa</taxon>
        <taxon>Spiralia</taxon>
        <taxon>Lophotrochozoa</taxon>
        <taxon>Annelida</taxon>
        <taxon>Clitellata</taxon>
        <taxon>Hirudinea</taxon>
        <taxon>Rhynchobdellida</taxon>
        <taxon>Glossiphoniidae</taxon>
        <taxon>Helobdella</taxon>
    </lineage>
</organism>